<organism evidence="1 2">
    <name type="scientific">Flavobacterium laiguense</name>
    <dbReference type="NCBI Taxonomy" id="2169409"/>
    <lineage>
        <taxon>Bacteria</taxon>
        <taxon>Pseudomonadati</taxon>
        <taxon>Bacteroidota</taxon>
        <taxon>Flavobacteriia</taxon>
        <taxon>Flavobacteriales</taxon>
        <taxon>Flavobacteriaceae</taxon>
        <taxon>Flavobacterium</taxon>
    </lineage>
</organism>
<dbReference type="Proteomes" id="UP000245618">
    <property type="component" value="Unassembled WGS sequence"/>
</dbReference>
<dbReference type="AlphaFoldDB" id="A0A2U1K0J4"/>
<accession>A0A2U1K0J4</accession>
<reference evidence="1 2" key="1">
    <citation type="submission" date="2018-04" db="EMBL/GenBank/DDBJ databases">
        <title>Flavobacterium sp. nov., isolated from glacier ice.</title>
        <authorList>
            <person name="Liu Q."/>
            <person name="Xin Y.-H."/>
        </authorList>
    </citation>
    <scope>NUCLEOTIDE SEQUENCE [LARGE SCALE GENOMIC DNA]</scope>
    <source>
        <strain evidence="1 2">LB2P30</strain>
    </source>
</reference>
<comment type="caution">
    <text evidence="1">The sequence shown here is derived from an EMBL/GenBank/DDBJ whole genome shotgun (WGS) entry which is preliminary data.</text>
</comment>
<gene>
    <name evidence="1" type="ORF">DB891_03930</name>
</gene>
<evidence type="ECO:0000313" key="2">
    <source>
        <dbReference type="Proteomes" id="UP000245618"/>
    </source>
</evidence>
<evidence type="ECO:0000313" key="1">
    <source>
        <dbReference type="EMBL" id="PWA10991.1"/>
    </source>
</evidence>
<protein>
    <submittedName>
        <fullName evidence="1">Uncharacterized protein</fullName>
    </submittedName>
</protein>
<dbReference type="EMBL" id="QCZH01000002">
    <property type="protein sequence ID" value="PWA10991.1"/>
    <property type="molecule type" value="Genomic_DNA"/>
</dbReference>
<proteinExistence type="predicted"/>
<keyword evidence="2" id="KW-1185">Reference proteome</keyword>
<name>A0A2U1K0J4_9FLAO</name>
<sequence>MENRKLKIMKKILLLLVLFVGVNLSAQVQFGNVQKLATVTATGNITTQNLVPTGTATANSAVEIALTGSNFLSIQTTGTYTGALTIQATVNGTTWVTLGGLPILNSNSTSTGLPTITSALQSIFQVQVAGALKARVTGLSAMTGTATITMIGLQNTAIVALGAAIPPGGNVVGGVTQSGAWTFQLGNTPNTTPILANVLNPLVIATGDVGIKTVTFNGATQTNTTAKGAVVVLNVGAVTGTSPTMVCKVQGSADSGTTWFDVPSATTATLTTTGVFGIEVYPNITTVIGTTTTGTIAQIASVLPRTWRVVYTIGGTTPSFTLINVQVNYLL</sequence>